<dbReference type="EMBL" id="CP040915">
    <property type="protein sequence ID" value="QDC24097.1"/>
    <property type="molecule type" value="Genomic_DNA"/>
</dbReference>
<proteinExistence type="predicted"/>
<dbReference type="Proteomes" id="UP000314616">
    <property type="component" value="Chromosome"/>
</dbReference>
<accession>A0A5B8C1V1</accession>
<organism evidence="2 3">
    <name type="scientific">Georgenia yuyongxinii</name>
    <dbReference type="NCBI Taxonomy" id="2589797"/>
    <lineage>
        <taxon>Bacteria</taxon>
        <taxon>Bacillati</taxon>
        <taxon>Actinomycetota</taxon>
        <taxon>Actinomycetes</taxon>
        <taxon>Micrococcales</taxon>
        <taxon>Bogoriellaceae</taxon>
        <taxon>Georgenia</taxon>
    </lineage>
</organism>
<feature type="compositionally biased region" description="Basic and acidic residues" evidence="1">
    <location>
        <begin position="25"/>
        <end position="40"/>
    </location>
</feature>
<feature type="region of interest" description="Disordered" evidence="1">
    <location>
        <begin position="24"/>
        <end position="55"/>
    </location>
</feature>
<evidence type="ECO:0000313" key="2">
    <source>
        <dbReference type="EMBL" id="QDC24097.1"/>
    </source>
</evidence>
<evidence type="ECO:0000256" key="1">
    <source>
        <dbReference type="SAM" id="MobiDB-lite"/>
    </source>
</evidence>
<evidence type="ECO:0000313" key="3">
    <source>
        <dbReference type="Proteomes" id="UP000314616"/>
    </source>
</evidence>
<protein>
    <submittedName>
        <fullName evidence="2">Uncharacterized protein</fullName>
    </submittedName>
</protein>
<sequence length="203" mass="21869">MTIPLGHRGRRPAYCGPACRTAWRTADRAEQRQTEREAREPLPTSSAVPGPLADLVERRRARYAARLADHTHREPPAGSWEHDLAPGDVASPETAPAHAVIVSPTGSVWDRDTYARERRGSPSVLTGSAAGEDGTPGIPAAMVTGTAATFGDLAREAPARHRDPAARYVLTVAPEQYLATEPDDSRTLGRTSPDVVSRRPRLS</sequence>
<reference evidence="2 3" key="1">
    <citation type="submission" date="2019-05" db="EMBL/GenBank/DDBJ databases">
        <title>Georgenia *** sp. nov., and Georgenia *** sp. nov., isolated from the intestinal contents of plateau pika (Ochotona curzoniae) in the Qinghai-Tibet plateau of China.</title>
        <authorList>
            <person name="Tian Z."/>
        </authorList>
    </citation>
    <scope>NUCLEOTIDE SEQUENCE [LARGE SCALE GENOMIC DNA]</scope>
    <source>
        <strain evidence="2 3">Z443</strain>
    </source>
</reference>
<feature type="region of interest" description="Disordered" evidence="1">
    <location>
        <begin position="116"/>
        <end position="138"/>
    </location>
</feature>
<name>A0A5B8C1V1_9MICO</name>
<feature type="region of interest" description="Disordered" evidence="1">
    <location>
        <begin position="179"/>
        <end position="203"/>
    </location>
</feature>
<gene>
    <name evidence="2" type="ORF">FE374_05140</name>
</gene>
<dbReference type="KEGG" id="gyu:FE374_05140"/>
<dbReference type="AlphaFoldDB" id="A0A5B8C1V1"/>